<evidence type="ECO:0000313" key="2">
    <source>
        <dbReference type="Proteomes" id="UP000823790"/>
    </source>
</evidence>
<dbReference type="Proteomes" id="UP000823790">
    <property type="component" value="Unassembled WGS sequence"/>
</dbReference>
<accession>A0ABS4DQV9</accession>
<keyword evidence="2" id="KW-1185">Reference proteome</keyword>
<gene>
    <name evidence="1" type="ORF">J7I44_14020</name>
</gene>
<comment type="caution">
    <text evidence="1">The sequence shown here is derived from an EMBL/GenBank/DDBJ whole genome shotgun (WGS) entry which is preliminary data.</text>
</comment>
<organism evidence="1 2">
    <name type="scientific">Frateuria flava</name>
    <dbReference type="NCBI Taxonomy" id="2821489"/>
    <lineage>
        <taxon>Bacteria</taxon>
        <taxon>Pseudomonadati</taxon>
        <taxon>Pseudomonadota</taxon>
        <taxon>Gammaproteobacteria</taxon>
        <taxon>Lysobacterales</taxon>
        <taxon>Rhodanobacteraceae</taxon>
        <taxon>Frateuria</taxon>
    </lineage>
</organism>
<reference evidence="1 2" key="1">
    <citation type="submission" date="2021-04" db="EMBL/GenBank/DDBJ databases">
        <authorList>
            <person name="Huq M.A."/>
        </authorList>
    </citation>
    <scope>NUCLEOTIDE SEQUENCE [LARGE SCALE GENOMIC DNA]</scope>
    <source>
        <strain evidence="1 2">MAH-13</strain>
    </source>
</reference>
<dbReference type="RefSeq" id="WP_209622109.1">
    <property type="nucleotide sequence ID" value="NZ_JAGJRS010000030.1"/>
</dbReference>
<name>A0ABS4DQV9_9GAMM</name>
<protein>
    <submittedName>
        <fullName evidence="1">Uncharacterized protein</fullName>
    </submittedName>
</protein>
<evidence type="ECO:0000313" key="1">
    <source>
        <dbReference type="EMBL" id="MBP1475426.1"/>
    </source>
</evidence>
<dbReference type="EMBL" id="JAGJRS010000030">
    <property type="protein sequence ID" value="MBP1475426.1"/>
    <property type="molecule type" value="Genomic_DNA"/>
</dbReference>
<proteinExistence type="predicted"/>
<sequence>MTGALPYLGVWLMRSVFCVEEGVVGWRVRQGATGLAEALTLASAIKHARKLGRDYHERTGSEVTVELVIPEKSLLLEQHPRRTLEATAAAFWVPLRNAAAGDGGCACR</sequence>